<evidence type="ECO:0000256" key="5">
    <source>
        <dbReference type="ARBA" id="ARBA00050607"/>
    </source>
</evidence>
<dbReference type="EC" id="2.3.2.6" evidence="10 15"/>
<evidence type="ECO:0000256" key="4">
    <source>
        <dbReference type="ARBA" id="ARBA00023315"/>
    </source>
</evidence>
<sequence length="234" mass="26748">MIPQLHPENLAFPPLSQALREPNGLLAFGGDLSPKRLVHAYRHGIFPWFNQGDPILWWSPDPRAIIPVDDIKINRTLRKVVNRQTFTISVNREFTRVLKLCADAPFRKEGTWITDPMVAAYTRLHQQGYAHSIEVWQENELVGGLYGVAINGFFSGESMFYKRSNASKIALLALAKLLKEIDVAFIDCQILNPFLQEMGAIEISRQAFVKLKETAINKVIAHDFWQQRTLTIYE</sequence>
<evidence type="ECO:0000256" key="8">
    <source>
        <dbReference type="ARBA" id="ARBA00054043"/>
    </source>
</evidence>
<accession>A0AAF0C6N6</accession>
<dbReference type="GO" id="GO:0008914">
    <property type="term" value="F:leucyl-tRNA--protein transferase activity"/>
    <property type="evidence" value="ECO:0007669"/>
    <property type="project" value="UniProtKB-UniRule"/>
</dbReference>
<dbReference type="SUPFAM" id="SSF55729">
    <property type="entry name" value="Acyl-CoA N-acyltransferases (Nat)"/>
    <property type="match status" value="1"/>
</dbReference>
<evidence type="ECO:0000256" key="10">
    <source>
        <dbReference type="ARBA" id="ARBA00066767"/>
    </source>
</evidence>
<evidence type="ECO:0000256" key="12">
    <source>
        <dbReference type="ARBA" id="ARBA00077136"/>
    </source>
</evidence>
<dbReference type="InterPro" id="IPR042203">
    <property type="entry name" value="Leu/Phe-tRNA_Trfase_C"/>
</dbReference>
<evidence type="ECO:0000256" key="1">
    <source>
        <dbReference type="ARBA" id="ARBA00004496"/>
    </source>
</evidence>
<evidence type="ECO:0000313" key="16">
    <source>
        <dbReference type="EMBL" id="WDE02848.1"/>
    </source>
</evidence>
<comment type="subcellular location">
    <subcellularLocation>
        <location evidence="1 15">Cytoplasm</location>
    </subcellularLocation>
</comment>
<keyword evidence="2 15" id="KW-0963">Cytoplasm</keyword>
<evidence type="ECO:0000256" key="2">
    <source>
        <dbReference type="ARBA" id="ARBA00022490"/>
    </source>
</evidence>
<dbReference type="KEGG" id="tvd:SG34_015495"/>
<evidence type="ECO:0000256" key="15">
    <source>
        <dbReference type="HAMAP-Rule" id="MF_00688"/>
    </source>
</evidence>
<dbReference type="InterPro" id="IPR004616">
    <property type="entry name" value="Leu/Phe-tRNA_Trfase"/>
</dbReference>
<evidence type="ECO:0000256" key="9">
    <source>
        <dbReference type="ARBA" id="ARBA00061535"/>
    </source>
</evidence>
<organism evidence="16 17">
    <name type="scientific">Thalassomonas viridans</name>
    <dbReference type="NCBI Taxonomy" id="137584"/>
    <lineage>
        <taxon>Bacteria</taxon>
        <taxon>Pseudomonadati</taxon>
        <taxon>Pseudomonadota</taxon>
        <taxon>Gammaproteobacteria</taxon>
        <taxon>Alteromonadales</taxon>
        <taxon>Colwelliaceae</taxon>
        <taxon>Thalassomonas</taxon>
    </lineage>
</organism>
<dbReference type="GO" id="GO:0030163">
    <property type="term" value="P:protein catabolic process"/>
    <property type="evidence" value="ECO:0007669"/>
    <property type="project" value="UniProtKB-UniRule"/>
</dbReference>
<name>A0AAF0C6N6_9GAMM</name>
<dbReference type="EMBL" id="CP059733">
    <property type="protein sequence ID" value="WDE02848.1"/>
    <property type="molecule type" value="Genomic_DNA"/>
</dbReference>
<evidence type="ECO:0000256" key="13">
    <source>
        <dbReference type="ARBA" id="ARBA00077165"/>
    </source>
</evidence>
<evidence type="ECO:0000313" key="17">
    <source>
        <dbReference type="Proteomes" id="UP000032352"/>
    </source>
</evidence>
<evidence type="ECO:0000256" key="6">
    <source>
        <dbReference type="ARBA" id="ARBA00050652"/>
    </source>
</evidence>
<dbReference type="Gene3D" id="3.40.630.70">
    <property type="entry name" value="Leucyl/phenylalanyl-tRNA-protein transferase, C-terminal domain"/>
    <property type="match status" value="1"/>
</dbReference>
<keyword evidence="4 15" id="KW-0012">Acyltransferase</keyword>
<dbReference type="NCBIfam" id="TIGR00667">
    <property type="entry name" value="aat"/>
    <property type="match status" value="1"/>
</dbReference>
<dbReference type="Pfam" id="PF03588">
    <property type="entry name" value="Leu_Phe_trans"/>
    <property type="match status" value="1"/>
</dbReference>
<dbReference type="FunFam" id="3.40.630.70:FF:000001">
    <property type="entry name" value="Leucyl/phenylalanyl-tRNA--protein transferase"/>
    <property type="match status" value="1"/>
</dbReference>
<comment type="function">
    <text evidence="8 15">Functions in the N-end rule pathway of protein degradation where it conjugates Leu, Phe and, less efficiently, Met from aminoacyl-tRNAs to the N-termini of proteins containing an N-terminal arginine or lysine.</text>
</comment>
<reference evidence="16 17" key="1">
    <citation type="journal article" date="2015" name="Genome Announc.">
        <title>Draft Genome Sequences of Marine Isolates of Thalassomonas viridans and Thalassomonas actiniarum.</title>
        <authorList>
            <person name="Olonade I."/>
            <person name="van Zyl L.J."/>
            <person name="Trindade M."/>
        </authorList>
    </citation>
    <scope>NUCLEOTIDE SEQUENCE [LARGE SCALE GENOMIC DNA]</scope>
    <source>
        <strain evidence="16 17">XOM25</strain>
    </source>
</reference>
<comment type="similarity">
    <text evidence="9 15">Belongs to the L/F-transferase family.</text>
</comment>
<evidence type="ECO:0000256" key="7">
    <source>
        <dbReference type="ARBA" id="ARBA00051538"/>
    </source>
</evidence>
<dbReference type="InterPro" id="IPR016181">
    <property type="entry name" value="Acyl_CoA_acyltransferase"/>
</dbReference>
<keyword evidence="3 15" id="KW-0808">Transferase</keyword>
<dbReference type="GO" id="GO:0005737">
    <property type="term" value="C:cytoplasm"/>
    <property type="evidence" value="ECO:0007669"/>
    <property type="project" value="UniProtKB-SubCell"/>
</dbReference>
<dbReference type="PANTHER" id="PTHR30098:SF2">
    <property type="entry name" value="LEUCYL_PHENYLALANYL-TRNA--PROTEIN TRANSFERASE"/>
    <property type="match status" value="1"/>
</dbReference>
<evidence type="ECO:0000256" key="3">
    <source>
        <dbReference type="ARBA" id="ARBA00022679"/>
    </source>
</evidence>
<gene>
    <name evidence="15 16" type="primary">aat</name>
    <name evidence="16" type="ORF">SG34_015495</name>
</gene>
<dbReference type="AlphaFoldDB" id="A0AAF0C6N6"/>
<dbReference type="FunFam" id="3.30.70.3550:FF:000001">
    <property type="entry name" value="Leucyl/phenylalanyl-tRNA--protein transferase"/>
    <property type="match status" value="1"/>
</dbReference>
<dbReference type="RefSeq" id="WP_044839876.1">
    <property type="nucleotide sequence ID" value="NZ_CP059733.1"/>
</dbReference>
<dbReference type="InterPro" id="IPR042221">
    <property type="entry name" value="Leu/Phe-tRNA_Trfase_N"/>
</dbReference>
<comment type="catalytic activity">
    <reaction evidence="5 15">
        <text>L-phenylalanyl-tRNA(Phe) + an N-terminal L-alpha-aminoacyl-[protein] = an N-terminal L-phenylalanyl-L-alpha-aminoacyl-[protein] + tRNA(Phe)</text>
        <dbReference type="Rhea" id="RHEA:43632"/>
        <dbReference type="Rhea" id="RHEA-COMP:9668"/>
        <dbReference type="Rhea" id="RHEA-COMP:9699"/>
        <dbReference type="Rhea" id="RHEA-COMP:10636"/>
        <dbReference type="Rhea" id="RHEA-COMP:10637"/>
        <dbReference type="ChEBI" id="CHEBI:78442"/>
        <dbReference type="ChEBI" id="CHEBI:78531"/>
        <dbReference type="ChEBI" id="CHEBI:78597"/>
        <dbReference type="ChEBI" id="CHEBI:83561"/>
        <dbReference type="EC" id="2.3.2.6"/>
    </reaction>
</comment>
<evidence type="ECO:0000256" key="11">
    <source>
        <dbReference type="ARBA" id="ARBA00074372"/>
    </source>
</evidence>
<proteinExistence type="inferred from homology"/>
<evidence type="ECO:0000256" key="14">
    <source>
        <dbReference type="ARBA" id="ARBA00083640"/>
    </source>
</evidence>
<keyword evidence="17" id="KW-1185">Reference proteome</keyword>
<protein>
    <recommendedName>
        <fullName evidence="11 15">Leucyl/phenylalanyl-tRNA--protein transferase</fullName>
        <ecNumber evidence="10 15">2.3.2.6</ecNumber>
    </recommendedName>
    <alternativeName>
        <fullName evidence="12 15">L/F-transferase</fullName>
    </alternativeName>
    <alternativeName>
        <fullName evidence="13 15">Leucyltransferase</fullName>
    </alternativeName>
    <alternativeName>
        <fullName evidence="14 15">Phenyalanyltransferase</fullName>
    </alternativeName>
</protein>
<dbReference type="PANTHER" id="PTHR30098">
    <property type="entry name" value="LEUCYL/PHENYLALANYL-TRNA--PROTEIN TRANSFERASE"/>
    <property type="match status" value="1"/>
</dbReference>
<comment type="catalytic activity">
    <reaction evidence="6 15">
        <text>N-terminal L-arginyl-[protein] + L-leucyl-tRNA(Leu) = N-terminal L-leucyl-L-arginyl-[protein] + tRNA(Leu) + H(+)</text>
        <dbReference type="Rhea" id="RHEA:50416"/>
        <dbReference type="Rhea" id="RHEA-COMP:9613"/>
        <dbReference type="Rhea" id="RHEA-COMP:9622"/>
        <dbReference type="Rhea" id="RHEA-COMP:12672"/>
        <dbReference type="Rhea" id="RHEA-COMP:12673"/>
        <dbReference type="ChEBI" id="CHEBI:15378"/>
        <dbReference type="ChEBI" id="CHEBI:64719"/>
        <dbReference type="ChEBI" id="CHEBI:78442"/>
        <dbReference type="ChEBI" id="CHEBI:78494"/>
        <dbReference type="ChEBI" id="CHEBI:133044"/>
        <dbReference type="EC" id="2.3.2.6"/>
    </reaction>
</comment>
<dbReference type="HAMAP" id="MF_00688">
    <property type="entry name" value="Leu_Phe_trans"/>
    <property type="match status" value="1"/>
</dbReference>
<comment type="catalytic activity">
    <reaction evidence="7 15">
        <text>N-terminal L-lysyl-[protein] + L-leucyl-tRNA(Leu) = N-terminal L-leucyl-L-lysyl-[protein] + tRNA(Leu) + H(+)</text>
        <dbReference type="Rhea" id="RHEA:12340"/>
        <dbReference type="Rhea" id="RHEA-COMP:9613"/>
        <dbReference type="Rhea" id="RHEA-COMP:9622"/>
        <dbReference type="Rhea" id="RHEA-COMP:12670"/>
        <dbReference type="Rhea" id="RHEA-COMP:12671"/>
        <dbReference type="ChEBI" id="CHEBI:15378"/>
        <dbReference type="ChEBI" id="CHEBI:65249"/>
        <dbReference type="ChEBI" id="CHEBI:78442"/>
        <dbReference type="ChEBI" id="CHEBI:78494"/>
        <dbReference type="ChEBI" id="CHEBI:133043"/>
        <dbReference type="EC" id="2.3.2.6"/>
    </reaction>
</comment>
<dbReference type="Gene3D" id="3.30.70.3550">
    <property type="entry name" value="Leucyl/phenylalanyl-tRNA-protein transferase, N-terminal domain"/>
    <property type="match status" value="1"/>
</dbReference>
<dbReference type="Proteomes" id="UP000032352">
    <property type="component" value="Chromosome"/>
</dbReference>
<reference evidence="16 17" key="2">
    <citation type="journal article" date="2022" name="Mar. Drugs">
        <title>Bioassay-Guided Fractionation Leads to the Detection of Cholic Acid Generated by the Rare Thalassomonas sp.</title>
        <authorList>
            <person name="Pheiffer F."/>
            <person name="Schneider Y.K."/>
            <person name="Hansen E.H."/>
            <person name="Andersen J.H."/>
            <person name="Isaksson J."/>
            <person name="Busche T."/>
            <person name="R C."/>
            <person name="Kalinowski J."/>
            <person name="Zyl L.V."/>
            <person name="Trindade M."/>
        </authorList>
    </citation>
    <scope>NUCLEOTIDE SEQUENCE [LARGE SCALE GENOMIC DNA]</scope>
    <source>
        <strain evidence="16 17">XOM25</strain>
    </source>
</reference>